<comment type="cofactor">
    <cofactor evidence="2 8">
        <name>NAD(+)</name>
        <dbReference type="ChEBI" id="CHEBI:57540"/>
    </cofactor>
</comment>
<dbReference type="eggNOG" id="COG1088">
    <property type="taxonomic scope" value="Bacteria"/>
</dbReference>
<evidence type="ECO:0000256" key="3">
    <source>
        <dbReference type="ARBA" id="ARBA00008178"/>
    </source>
</evidence>
<dbReference type="EMBL" id="CP000667">
    <property type="protein sequence ID" value="ABP54696.1"/>
    <property type="molecule type" value="Genomic_DNA"/>
</dbReference>
<protein>
    <recommendedName>
        <fullName evidence="5 8">dTDP-glucose 4,6-dehydratase</fullName>
        <ecNumber evidence="4 8">4.2.1.46</ecNumber>
    </recommendedName>
</protein>
<dbReference type="NCBIfam" id="TIGR01181">
    <property type="entry name" value="dTDP_gluc_dehyt"/>
    <property type="match status" value="1"/>
</dbReference>
<evidence type="ECO:0000256" key="5">
    <source>
        <dbReference type="ARBA" id="ARBA00016977"/>
    </source>
</evidence>
<comment type="similarity">
    <text evidence="3 8">Belongs to the NAD(P)-dependent epimerase/dehydratase family. dTDP-glucose dehydratase subfamily.</text>
</comment>
<dbReference type="Proteomes" id="UP000000235">
    <property type="component" value="Chromosome"/>
</dbReference>
<dbReference type="InterPro" id="IPR016040">
    <property type="entry name" value="NAD(P)-bd_dom"/>
</dbReference>
<dbReference type="KEGG" id="stp:Strop_2246"/>
<dbReference type="SUPFAM" id="SSF51735">
    <property type="entry name" value="NAD(P)-binding Rossmann-fold domains"/>
    <property type="match status" value="1"/>
</dbReference>
<name>A4X746_SALTO</name>
<dbReference type="Gene3D" id="3.90.25.10">
    <property type="entry name" value="UDP-galactose 4-epimerase, domain 1"/>
    <property type="match status" value="1"/>
</dbReference>
<dbReference type="Gene3D" id="3.40.50.720">
    <property type="entry name" value="NAD(P)-binding Rossmann-like Domain"/>
    <property type="match status" value="1"/>
</dbReference>
<dbReference type="STRING" id="369723.Strop_2246"/>
<gene>
    <name evidence="10" type="ordered locus">Strop_2246</name>
</gene>
<evidence type="ECO:0000313" key="10">
    <source>
        <dbReference type="EMBL" id="ABP54696.1"/>
    </source>
</evidence>
<evidence type="ECO:0000256" key="4">
    <source>
        <dbReference type="ARBA" id="ARBA00011990"/>
    </source>
</evidence>
<dbReference type="HOGENOM" id="CLU_007383_1_14_11"/>
<dbReference type="CDD" id="cd05246">
    <property type="entry name" value="dTDP_GD_SDR_e"/>
    <property type="match status" value="1"/>
</dbReference>
<sequence>MRILVTGGAGFIGSALVRRLLHSTDSVLRPERVTVLDSFTYAGTEGSLGPVRDDPRLRVVRGDVRDVELVDAAVAGHDAIVHLAAESHVDRSIASAAPFVSTNVGGTGVLLDAALRHRTGRFLHVSTDEVYGSIAQGSWPPSAPLDPSSPYSASKAAADLLALAYHRTHGLDVVITRGANTYGPYQHPEKLIPRFVTNLIDGHTLPLYGDGGDIRNWLHVDDHCQGIALAHRDGRAGAIYHLGSDTARTNRELTGSLLAEFDAGWDRVTPVTDRKGHDRRYALDTTETQRELGWKPTVDFEQGLAATVDWYRENRAWWEPLIKA</sequence>
<dbReference type="PANTHER" id="PTHR43000">
    <property type="entry name" value="DTDP-D-GLUCOSE 4,6-DEHYDRATASE-RELATED"/>
    <property type="match status" value="1"/>
</dbReference>
<keyword evidence="6" id="KW-0520">NAD</keyword>
<keyword evidence="7 8" id="KW-0456">Lyase</keyword>
<evidence type="ECO:0000256" key="1">
    <source>
        <dbReference type="ARBA" id="ARBA00001539"/>
    </source>
</evidence>
<dbReference type="AlphaFoldDB" id="A4X746"/>
<dbReference type="InterPro" id="IPR036291">
    <property type="entry name" value="NAD(P)-bd_dom_sf"/>
</dbReference>
<evidence type="ECO:0000256" key="6">
    <source>
        <dbReference type="ARBA" id="ARBA00023027"/>
    </source>
</evidence>
<feature type="domain" description="NAD(P)-binding" evidence="9">
    <location>
        <begin position="4"/>
        <end position="305"/>
    </location>
</feature>
<organism evidence="10 11">
    <name type="scientific">Salinispora tropica (strain ATCC BAA-916 / DSM 44818 / JCM 13857 / NBRC 105044 / CNB-440)</name>
    <dbReference type="NCBI Taxonomy" id="369723"/>
    <lineage>
        <taxon>Bacteria</taxon>
        <taxon>Bacillati</taxon>
        <taxon>Actinomycetota</taxon>
        <taxon>Actinomycetes</taxon>
        <taxon>Micromonosporales</taxon>
        <taxon>Micromonosporaceae</taxon>
        <taxon>Salinispora</taxon>
    </lineage>
</organism>
<evidence type="ECO:0000256" key="7">
    <source>
        <dbReference type="ARBA" id="ARBA00023239"/>
    </source>
</evidence>
<dbReference type="PROSITE" id="PS00061">
    <property type="entry name" value="ADH_SHORT"/>
    <property type="match status" value="1"/>
</dbReference>
<proteinExistence type="inferred from homology"/>
<evidence type="ECO:0000256" key="8">
    <source>
        <dbReference type="RuleBase" id="RU004473"/>
    </source>
</evidence>
<evidence type="ECO:0000313" key="11">
    <source>
        <dbReference type="Proteomes" id="UP000000235"/>
    </source>
</evidence>
<dbReference type="EC" id="4.2.1.46" evidence="4 8"/>
<evidence type="ECO:0000256" key="2">
    <source>
        <dbReference type="ARBA" id="ARBA00001911"/>
    </source>
</evidence>
<dbReference type="PATRIC" id="fig|369723.5.peg.2304"/>
<dbReference type="GO" id="GO:0009225">
    <property type="term" value="P:nucleotide-sugar metabolic process"/>
    <property type="evidence" value="ECO:0007669"/>
    <property type="project" value="InterPro"/>
</dbReference>
<dbReference type="InterPro" id="IPR005888">
    <property type="entry name" value="dTDP_Gluc_deHydtase"/>
</dbReference>
<dbReference type="RefSeq" id="WP_012013477.1">
    <property type="nucleotide sequence ID" value="NC_009380.1"/>
</dbReference>
<reference evidence="11" key="1">
    <citation type="journal article" date="2007" name="Proc. Natl. Acad. Sci. U.S.A.">
        <title>Genome sequencing reveals complex secondary metabolome in the marine actinomycete Salinispora tropica.</title>
        <authorList>
            <person name="Udwary D.W."/>
            <person name="Zeigler L."/>
            <person name="Asolkar R.N."/>
            <person name="Singan V."/>
            <person name="Lapidus A."/>
            <person name="Fenical W."/>
            <person name="Jensen P.R."/>
            <person name="Moore B.S."/>
        </authorList>
    </citation>
    <scope>NUCLEOTIDE SEQUENCE [LARGE SCALE GENOMIC DNA]</scope>
    <source>
        <strain evidence="11">ATCC BAA-916 / DSM 44818 / CNB-440</strain>
    </source>
</reference>
<comment type="catalytic activity">
    <reaction evidence="1 8">
        <text>dTDP-alpha-D-glucose = dTDP-4-dehydro-6-deoxy-alpha-D-glucose + H2O</text>
        <dbReference type="Rhea" id="RHEA:17221"/>
        <dbReference type="ChEBI" id="CHEBI:15377"/>
        <dbReference type="ChEBI" id="CHEBI:57477"/>
        <dbReference type="ChEBI" id="CHEBI:57649"/>
        <dbReference type="EC" id="4.2.1.46"/>
    </reaction>
</comment>
<dbReference type="InterPro" id="IPR020904">
    <property type="entry name" value="Sc_DH/Rdtase_CS"/>
</dbReference>
<dbReference type="GO" id="GO:0008460">
    <property type="term" value="F:dTDP-glucose 4,6-dehydratase activity"/>
    <property type="evidence" value="ECO:0007669"/>
    <property type="project" value="UniProtKB-EC"/>
</dbReference>
<evidence type="ECO:0000259" key="9">
    <source>
        <dbReference type="Pfam" id="PF16363"/>
    </source>
</evidence>
<dbReference type="Pfam" id="PF16363">
    <property type="entry name" value="GDP_Man_Dehyd"/>
    <property type="match status" value="1"/>
</dbReference>
<keyword evidence="11" id="KW-1185">Reference proteome</keyword>
<accession>A4X746</accession>